<name>V6LRZ2_9EUKA</name>
<proteinExistence type="predicted"/>
<protein>
    <submittedName>
        <fullName evidence="1">Uncharacterized protein</fullName>
    </submittedName>
</protein>
<reference evidence="1 2" key="1">
    <citation type="journal article" date="2014" name="PLoS Genet.">
        <title>The Genome of Spironucleus salmonicida Highlights a Fish Pathogen Adapted to Fluctuating Environments.</title>
        <authorList>
            <person name="Xu F."/>
            <person name="Jerlstrom-Hultqvist J."/>
            <person name="Einarsson E."/>
            <person name="Astvaldsson A."/>
            <person name="Svard S.G."/>
            <person name="Andersson J.O."/>
        </authorList>
    </citation>
    <scope>NUCLEOTIDE SEQUENCE</scope>
    <source>
        <strain evidence="2">ATCC 50377</strain>
    </source>
</reference>
<evidence type="ECO:0000313" key="1">
    <source>
        <dbReference type="EMBL" id="EST47427.1"/>
    </source>
</evidence>
<dbReference type="AlphaFoldDB" id="V6LRZ2"/>
<sequence>MPTNSQKRAKQANILAEIIIKYNPSQTKNKLLSDIDLMQKFGREQNVKKLFMSIQGVKRQSAEYFINNVLDELKLEICEKDKAEIKKFMTDKKREITQQDIEQCMNSINLNREKQIPLIVFSRAATAVNCQINKNKKPKIQIMECDSSARDLIGVEIKDRVKRIKQNTHDDEYIAQLLQRIEV</sequence>
<reference evidence="2" key="2">
    <citation type="submission" date="2020-12" db="EMBL/GenBank/DDBJ databases">
        <title>New Spironucleus salmonicida genome in near-complete chromosomes.</title>
        <authorList>
            <person name="Xu F."/>
            <person name="Kurt Z."/>
            <person name="Jimenez-Gonzalez A."/>
            <person name="Astvaldsson A."/>
            <person name="Andersson J.O."/>
            <person name="Svard S.G."/>
        </authorList>
    </citation>
    <scope>NUCLEOTIDE SEQUENCE</scope>
    <source>
        <strain evidence="2">ATCC 50377</strain>
    </source>
</reference>
<dbReference type="VEuPathDB" id="GiardiaDB:SS50377_26916"/>
<organism evidence="1">
    <name type="scientific">Spironucleus salmonicida</name>
    <dbReference type="NCBI Taxonomy" id="348837"/>
    <lineage>
        <taxon>Eukaryota</taxon>
        <taxon>Metamonada</taxon>
        <taxon>Diplomonadida</taxon>
        <taxon>Hexamitidae</taxon>
        <taxon>Hexamitinae</taxon>
        <taxon>Spironucleus</taxon>
    </lineage>
</organism>
<dbReference type="Proteomes" id="UP000018208">
    <property type="component" value="Unassembled WGS sequence"/>
</dbReference>
<evidence type="ECO:0000313" key="2">
    <source>
        <dbReference type="EMBL" id="KAH0570630.1"/>
    </source>
</evidence>
<gene>
    <name evidence="1" type="ORF">SS50377_12412</name>
    <name evidence="2" type="ORF">SS50377_26916</name>
</gene>
<evidence type="ECO:0000313" key="3">
    <source>
        <dbReference type="Proteomes" id="UP000018208"/>
    </source>
</evidence>
<dbReference type="EMBL" id="AUWU02000007">
    <property type="protein sequence ID" value="KAH0570630.1"/>
    <property type="molecule type" value="Genomic_DNA"/>
</dbReference>
<keyword evidence="3" id="KW-1185">Reference proteome</keyword>
<accession>V6LRZ2</accession>
<dbReference type="EMBL" id="KI546040">
    <property type="protein sequence ID" value="EST47427.1"/>
    <property type="molecule type" value="Genomic_DNA"/>
</dbReference>